<dbReference type="PANTHER" id="PTHR43436">
    <property type="entry name" value="ARAC-FAMILY TRANSCRIPTIONAL REGULATOR"/>
    <property type="match status" value="1"/>
</dbReference>
<comment type="caution">
    <text evidence="4">The sequence shown here is derived from an EMBL/GenBank/DDBJ whole genome shotgun (WGS) entry which is preliminary data.</text>
</comment>
<protein>
    <submittedName>
        <fullName evidence="4">AraC family transcriptional regulator</fullName>
    </submittedName>
</protein>
<evidence type="ECO:0000259" key="3">
    <source>
        <dbReference type="PROSITE" id="PS01124"/>
    </source>
</evidence>
<evidence type="ECO:0000256" key="2">
    <source>
        <dbReference type="ARBA" id="ARBA00023163"/>
    </source>
</evidence>
<dbReference type="PANTHER" id="PTHR43436:SF1">
    <property type="entry name" value="TRANSCRIPTIONAL REGULATORY PROTEIN"/>
    <property type="match status" value="1"/>
</dbReference>
<evidence type="ECO:0000313" key="4">
    <source>
        <dbReference type="EMBL" id="MBD2844823.1"/>
    </source>
</evidence>
<dbReference type="Pfam" id="PF06719">
    <property type="entry name" value="AraC_N"/>
    <property type="match status" value="1"/>
</dbReference>
<evidence type="ECO:0000313" key="5">
    <source>
        <dbReference type="Proteomes" id="UP000621560"/>
    </source>
</evidence>
<keyword evidence="5" id="KW-1185">Reference proteome</keyword>
<dbReference type="AlphaFoldDB" id="A0A927BSW5"/>
<gene>
    <name evidence="4" type="ORF">IDH44_06435</name>
</gene>
<dbReference type="Proteomes" id="UP000621560">
    <property type="component" value="Unassembled WGS sequence"/>
</dbReference>
<dbReference type="InterPro" id="IPR018060">
    <property type="entry name" value="HTH_AraC"/>
</dbReference>
<proteinExistence type="predicted"/>
<dbReference type="SUPFAM" id="SSF46689">
    <property type="entry name" value="Homeodomain-like"/>
    <property type="match status" value="2"/>
</dbReference>
<feature type="domain" description="HTH araC/xylS-type" evidence="3">
    <location>
        <begin position="188"/>
        <end position="286"/>
    </location>
</feature>
<reference evidence="4" key="1">
    <citation type="submission" date="2020-09" db="EMBL/GenBank/DDBJ databases">
        <title>A novel bacterium of genus Paenibacillus, isolated from South China Sea.</title>
        <authorList>
            <person name="Huang H."/>
            <person name="Mo K."/>
            <person name="Hu Y."/>
        </authorList>
    </citation>
    <scope>NUCLEOTIDE SEQUENCE</scope>
    <source>
        <strain evidence="4">IB182496</strain>
    </source>
</reference>
<keyword evidence="1" id="KW-0805">Transcription regulation</keyword>
<evidence type="ECO:0000256" key="1">
    <source>
        <dbReference type="ARBA" id="ARBA00023015"/>
    </source>
</evidence>
<sequence length="298" mass="33454">MAELAQRLERRTGRDGTHPTAIPQLELIRNTDVRATTFTLYQPAVCLVAQGAKQVTLGEEAYTYGPADYAVVSVELPVSSRLVEASTEAPYLAVKLKLEPRLLWEALREPDRTAGAARESTRGLYVDRASPELLDAALRLVRLLDQPEDIVYLAPLVVRELLYRVMYGPQGKRLRAMALSGTAAQRISAVMQEIRRRFTESLHVDQLAQLAHMGTSSLHRHFKALTAMSPLQYQKQLRLQEARRLLLTEPTDAAEAAFRVGYESPSQFSREYARLFGLPPIADTKRRIQSRADGETQE</sequence>
<dbReference type="PROSITE" id="PS01124">
    <property type="entry name" value="HTH_ARAC_FAMILY_2"/>
    <property type="match status" value="1"/>
</dbReference>
<organism evidence="4 5">
    <name type="scientific">Paenibacillus sabuli</name>
    <dbReference type="NCBI Taxonomy" id="2772509"/>
    <lineage>
        <taxon>Bacteria</taxon>
        <taxon>Bacillati</taxon>
        <taxon>Bacillota</taxon>
        <taxon>Bacilli</taxon>
        <taxon>Bacillales</taxon>
        <taxon>Paenibacillaceae</taxon>
        <taxon>Paenibacillus</taxon>
    </lineage>
</organism>
<dbReference type="Gene3D" id="1.10.10.60">
    <property type="entry name" value="Homeodomain-like"/>
    <property type="match status" value="1"/>
</dbReference>
<keyword evidence="2" id="KW-0804">Transcription</keyword>
<dbReference type="SMART" id="SM00342">
    <property type="entry name" value="HTH_ARAC"/>
    <property type="match status" value="1"/>
</dbReference>
<dbReference type="EMBL" id="JACXIZ010000012">
    <property type="protein sequence ID" value="MBD2844823.1"/>
    <property type="molecule type" value="Genomic_DNA"/>
</dbReference>
<name>A0A927BSW5_9BACL</name>
<dbReference type="GO" id="GO:0043565">
    <property type="term" value="F:sequence-specific DNA binding"/>
    <property type="evidence" value="ECO:0007669"/>
    <property type="project" value="InterPro"/>
</dbReference>
<dbReference type="Pfam" id="PF12833">
    <property type="entry name" value="HTH_18"/>
    <property type="match status" value="1"/>
</dbReference>
<dbReference type="GO" id="GO:0003700">
    <property type="term" value="F:DNA-binding transcription factor activity"/>
    <property type="evidence" value="ECO:0007669"/>
    <property type="project" value="InterPro"/>
</dbReference>
<dbReference type="InterPro" id="IPR009057">
    <property type="entry name" value="Homeodomain-like_sf"/>
</dbReference>
<accession>A0A927BSW5</accession>
<dbReference type="InterPro" id="IPR009594">
    <property type="entry name" value="Tscrpt_reg_HTH_AraC_N"/>
</dbReference>